<dbReference type="AlphaFoldDB" id="A0A448ZJF0"/>
<organism evidence="2 3">
    <name type="scientific">Pseudo-nitzschia multistriata</name>
    <dbReference type="NCBI Taxonomy" id="183589"/>
    <lineage>
        <taxon>Eukaryota</taxon>
        <taxon>Sar</taxon>
        <taxon>Stramenopiles</taxon>
        <taxon>Ochrophyta</taxon>
        <taxon>Bacillariophyta</taxon>
        <taxon>Bacillariophyceae</taxon>
        <taxon>Bacillariophycidae</taxon>
        <taxon>Bacillariales</taxon>
        <taxon>Bacillariaceae</taxon>
        <taxon>Pseudo-nitzschia</taxon>
    </lineage>
</organism>
<dbReference type="OrthoDB" id="10601999at2759"/>
<feature type="compositionally biased region" description="Low complexity" evidence="1">
    <location>
        <begin position="145"/>
        <end position="160"/>
    </location>
</feature>
<protein>
    <submittedName>
        <fullName evidence="2">Uncharacterized protein</fullName>
    </submittedName>
</protein>
<reference evidence="2 3" key="1">
    <citation type="submission" date="2019-01" db="EMBL/GenBank/DDBJ databases">
        <authorList>
            <person name="Ferrante I. M."/>
        </authorList>
    </citation>
    <scope>NUCLEOTIDE SEQUENCE [LARGE SCALE GENOMIC DNA]</scope>
    <source>
        <strain evidence="2 3">B856</strain>
    </source>
</reference>
<name>A0A448ZJF0_9STRA</name>
<accession>A0A448ZJF0</accession>
<sequence length="390" mass="43098">MPSKITRSLSKKLNKLLLASSTATDSPAFDHQSGEACTKELPVRCSEEPKEAPMVSDTSSDESSSSEDEGDGVAKYGYGTAVHTEQVAAALLNASGHSRAKRFAGSSSPVSRQKRSFRIRKRPSIHNKEDVHNTELPFHPQRMPQRSSLKGSRSSQSGANMAAAAAAAAAAVASDSDSELDEEDLAAVLRAAGQMQEAAKADNGADEINVIEVQLPGRRGSIKRQRSLRFNEEVNVRNVVPAKLLSKDPEKLWFQDEEYQSIKRKTRALLSRVDSNGIVDGKRYCTRGLERYMVNQAERDGMKYGAWDSVLLEQRLQRKEGIFCDESIAKLYSYIASKSVQDATQQAFIDANEVASFYEQDETMEEAENTKDTKPRLPTRLRSFRRATVA</sequence>
<gene>
    <name evidence="2" type="ORF">PSNMU_V1.4_AUG-EV-PASAV3_0090480</name>
</gene>
<dbReference type="EMBL" id="CAACVS010000412">
    <property type="protein sequence ID" value="VEU42096.1"/>
    <property type="molecule type" value="Genomic_DNA"/>
</dbReference>
<keyword evidence="3" id="KW-1185">Reference proteome</keyword>
<feature type="region of interest" description="Disordered" evidence="1">
    <location>
        <begin position="22"/>
        <end position="78"/>
    </location>
</feature>
<evidence type="ECO:0000256" key="1">
    <source>
        <dbReference type="SAM" id="MobiDB-lite"/>
    </source>
</evidence>
<dbReference type="Proteomes" id="UP000291116">
    <property type="component" value="Unassembled WGS sequence"/>
</dbReference>
<feature type="region of interest" description="Disordered" evidence="1">
    <location>
        <begin position="97"/>
        <end position="160"/>
    </location>
</feature>
<evidence type="ECO:0000313" key="2">
    <source>
        <dbReference type="EMBL" id="VEU42096.1"/>
    </source>
</evidence>
<evidence type="ECO:0000313" key="3">
    <source>
        <dbReference type="Proteomes" id="UP000291116"/>
    </source>
</evidence>
<proteinExistence type="predicted"/>
<feature type="compositionally biased region" description="Basic and acidic residues" evidence="1">
    <location>
        <begin position="37"/>
        <end position="51"/>
    </location>
</feature>
<feature type="compositionally biased region" description="Basic residues" evidence="1">
    <location>
        <begin position="112"/>
        <end position="125"/>
    </location>
</feature>